<dbReference type="EMBL" id="QFFJ01000001">
    <property type="protein sequence ID" value="RBL91181.1"/>
    <property type="molecule type" value="Genomic_DNA"/>
</dbReference>
<dbReference type="Proteomes" id="UP000253410">
    <property type="component" value="Unassembled WGS sequence"/>
</dbReference>
<evidence type="ECO:0000313" key="1">
    <source>
        <dbReference type="EMBL" id="RBL91181.1"/>
    </source>
</evidence>
<gene>
    <name evidence="1" type="ORF">DF182_00725</name>
</gene>
<comment type="caution">
    <text evidence="1">The sequence shown here is derived from an EMBL/GenBank/DDBJ whole genome shotgun (WGS) entry which is preliminary data.</text>
</comment>
<dbReference type="AlphaFoldDB" id="A0A365XYW2"/>
<accession>A0A365XYW2</accession>
<sequence length="456" mass="53850">MLAENTKTFSIEEIKAAFEVLYPDDFEFLTLYNLYINYHSQEFQYAEIKQAIIDTSRLPFMLTGKDIQVERKFKRLLRAFIERIPSKSNRFVLTPHAEKIIEIAVQRINNPYLKYPLKDTFEQFFRLPDDVSDDIRRLQSWFQFGFHNNARQIVLGHLEALKLSVDDSVKALNKVLEMDDKSAIQLLEEFAENFKVLGDKARQITEAIRMKVHVHYSLRDLAEVFNRKSSDSLAGEEYLLYCRKEALRIKDEVKIFFDKIDQQLDLINQKMTFAASKISELQESLRAQSHFKLNLKKLLIYLLENSKKDLQSWELPTGFPAKDIVTQKFRFWVLRYYDMGFLKKTNVVAPETDEIYEEEQRIQFELELKKQELIQQYCDQAESDLALYGKLDLTTRIMDIMQEENGLEMAVHTGYEFIRKVSPFANVEITETLQSNQSNTFQLWKVTVRKDRHSNS</sequence>
<evidence type="ECO:0000313" key="2">
    <source>
        <dbReference type="Proteomes" id="UP000253410"/>
    </source>
</evidence>
<dbReference type="OrthoDB" id="1312888at2"/>
<dbReference type="RefSeq" id="WP_113613780.1">
    <property type="nucleotide sequence ID" value="NZ_QFFJ01000001.1"/>
</dbReference>
<organism evidence="1 2">
    <name type="scientific">Chitinophaga flava</name>
    <dbReference type="NCBI Taxonomy" id="2259036"/>
    <lineage>
        <taxon>Bacteria</taxon>
        <taxon>Pseudomonadati</taxon>
        <taxon>Bacteroidota</taxon>
        <taxon>Chitinophagia</taxon>
        <taxon>Chitinophagales</taxon>
        <taxon>Chitinophagaceae</taxon>
        <taxon>Chitinophaga</taxon>
    </lineage>
</organism>
<protein>
    <submittedName>
        <fullName evidence="1">Uncharacterized protein</fullName>
    </submittedName>
</protein>
<keyword evidence="2" id="KW-1185">Reference proteome</keyword>
<proteinExistence type="predicted"/>
<reference evidence="1 2" key="1">
    <citation type="submission" date="2018-05" db="EMBL/GenBank/DDBJ databases">
        <title>Chitinophaga sp. K3CV102501T nov., isolated from isolated from a monsoon evergreen broad-leaved forest soil.</title>
        <authorList>
            <person name="Lv Y."/>
        </authorList>
    </citation>
    <scope>NUCLEOTIDE SEQUENCE [LARGE SCALE GENOMIC DNA]</scope>
    <source>
        <strain evidence="1 2">GDMCC 1.1325</strain>
    </source>
</reference>
<name>A0A365XYW2_9BACT</name>